<evidence type="ECO:0000256" key="2">
    <source>
        <dbReference type="SAM" id="MobiDB-lite"/>
    </source>
</evidence>
<feature type="region of interest" description="Disordered" evidence="2">
    <location>
        <begin position="487"/>
        <end position="524"/>
    </location>
</feature>
<reference evidence="4 5" key="1">
    <citation type="submission" date="2021-02" db="EMBL/GenBank/DDBJ databases">
        <title>Genome assembly of Pseudopithomyces chartarum.</title>
        <authorList>
            <person name="Jauregui R."/>
            <person name="Singh J."/>
            <person name="Voisey C."/>
        </authorList>
    </citation>
    <scope>NUCLEOTIDE SEQUENCE [LARGE SCALE GENOMIC DNA]</scope>
    <source>
        <strain evidence="4 5">AGR01</strain>
    </source>
</reference>
<feature type="region of interest" description="Disordered" evidence="2">
    <location>
        <begin position="341"/>
        <end position="413"/>
    </location>
</feature>
<feature type="domain" description="C2H2-type" evidence="3">
    <location>
        <begin position="607"/>
        <end position="637"/>
    </location>
</feature>
<feature type="compositionally biased region" description="Polar residues" evidence="2">
    <location>
        <begin position="487"/>
        <end position="501"/>
    </location>
</feature>
<feature type="compositionally biased region" description="Polar residues" evidence="2">
    <location>
        <begin position="121"/>
        <end position="138"/>
    </location>
</feature>
<feature type="region of interest" description="Disordered" evidence="2">
    <location>
        <begin position="555"/>
        <end position="602"/>
    </location>
</feature>
<feature type="region of interest" description="Disordered" evidence="2">
    <location>
        <begin position="1"/>
        <end position="28"/>
    </location>
</feature>
<evidence type="ECO:0000256" key="1">
    <source>
        <dbReference type="PROSITE-ProRule" id="PRU00042"/>
    </source>
</evidence>
<dbReference type="Pfam" id="PF00096">
    <property type="entry name" value="zf-C2H2"/>
    <property type="match status" value="1"/>
</dbReference>
<dbReference type="SUPFAM" id="SSF57667">
    <property type="entry name" value="beta-beta-alpha zinc fingers"/>
    <property type="match status" value="1"/>
</dbReference>
<keyword evidence="1" id="KW-0863">Zinc-finger</keyword>
<proteinExistence type="predicted"/>
<name>A0AAN6RL31_9PLEO</name>
<accession>A0AAN6RL31</accession>
<dbReference type="PROSITE" id="PS50157">
    <property type="entry name" value="ZINC_FINGER_C2H2_2"/>
    <property type="match status" value="2"/>
</dbReference>
<keyword evidence="1" id="KW-0479">Metal-binding</keyword>
<dbReference type="PANTHER" id="PTHR46179:SF19">
    <property type="entry name" value="C2H2 FINGER DOMAIN TRANSCRIPTION FACTOR (EUROFUNG)-RELATED"/>
    <property type="match status" value="1"/>
</dbReference>
<dbReference type="PANTHER" id="PTHR46179">
    <property type="entry name" value="ZINC FINGER PROTEIN"/>
    <property type="match status" value="1"/>
</dbReference>
<feature type="region of interest" description="Disordered" evidence="2">
    <location>
        <begin position="200"/>
        <end position="227"/>
    </location>
</feature>
<keyword evidence="1" id="KW-0862">Zinc</keyword>
<sequence>MLALSQRRQHPSQIHSTSTLPTPTSPQQLSFDQLSQQLSAQQLYDQKLLNDYLESQRTFADSAISVNDVPNSFMTGAYDFNPSIRIQQSTPTPQLSTTYSQTPMLSTAATGATFDGWNTYNNMPGNSQSLQTPAQSRTARTHQRASSSSSVGSAASQYQPVGPTASYPYVALSENLPSSSAMLDSFVNKADQYQRAFSNVSNHLPTPTHTPTQDSFMGSNNFNNYTPSSTGMDSTMAAHMSMKQALMDQHVPEEEVPGFGHSARHSVSSYGHDSPATPHTTQNEDMDFKIPPNGETLRKVDSWLFNQFIAYDEEPEMRPVPKFERTYTDVAADYSFDPNSVTQATSVPQSKPAANTLLSPWRNSNPNDIVQRSLQAAQMARSQSPTSSASRGDSPFRRGSPYRQPSNNFNSPRVAVGTASAARELKVEADAAYAMKSRMQSNDEAVKTISPKDALLDYREADDESSKVPLFPDGGASDQYNVGDQYGNATQSNFDTTSGQSYRRDSWATPQFSPNFPASSAGTSSSSTFAFAAPTIQSNYNGMTNFGATSQYRNASSMPSVTDSNPEFPAHLTSMESSASEAGLEPGSQSSERLVKPADSSADSGTYTCTYHGCTQRFETPQKLQKHKREGHRSAATTMGSTMTSAALLERNSQAGPHKCERINPTTGKPCNTIFSRPYDLTRHEDTIHNARKQKVRCALCVEEKTFSRNDALTRHMRVVHPEVDFPGKHRRRGGNHD</sequence>
<dbReference type="Gene3D" id="3.30.160.60">
    <property type="entry name" value="Classic Zinc Finger"/>
    <property type="match status" value="1"/>
</dbReference>
<dbReference type="InterPro" id="IPR013087">
    <property type="entry name" value="Znf_C2H2_type"/>
</dbReference>
<organism evidence="4 5">
    <name type="scientific">Pseudopithomyces chartarum</name>
    <dbReference type="NCBI Taxonomy" id="1892770"/>
    <lineage>
        <taxon>Eukaryota</taxon>
        <taxon>Fungi</taxon>
        <taxon>Dikarya</taxon>
        <taxon>Ascomycota</taxon>
        <taxon>Pezizomycotina</taxon>
        <taxon>Dothideomycetes</taxon>
        <taxon>Pleosporomycetidae</taxon>
        <taxon>Pleosporales</taxon>
        <taxon>Massarineae</taxon>
        <taxon>Didymosphaeriaceae</taxon>
        <taxon>Pseudopithomyces</taxon>
    </lineage>
</organism>
<evidence type="ECO:0000313" key="5">
    <source>
        <dbReference type="Proteomes" id="UP001280581"/>
    </source>
</evidence>
<dbReference type="GO" id="GO:0006357">
    <property type="term" value="P:regulation of transcription by RNA polymerase II"/>
    <property type="evidence" value="ECO:0007669"/>
    <property type="project" value="TreeGrafter"/>
</dbReference>
<dbReference type="EMBL" id="WVTA01000002">
    <property type="protein sequence ID" value="KAK3216398.1"/>
    <property type="molecule type" value="Genomic_DNA"/>
</dbReference>
<feature type="compositionally biased region" description="Polar residues" evidence="2">
    <location>
        <begin position="341"/>
        <end position="391"/>
    </location>
</feature>
<evidence type="ECO:0000259" key="3">
    <source>
        <dbReference type="PROSITE" id="PS50157"/>
    </source>
</evidence>
<dbReference type="SMART" id="SM00355">
    <property type="entry name" value="ZnF_C2H2"/>
    <property type="match status" value="3"/>
</dbReference>
<feature type="compositionally biased region" description="Low complexity" evidence="2">
    <location>
        <begin position="145"/>
        <end position="156"/>
    </location>
</feature>
<feature type="domain" description="C2H2-type" evidence="3">
    <location>
        <begin position="658"/>
        <end position="694"/>
    </location>
</feature>
<protein>
    <recommendedName>
        <fullName evidence="3">C2H2-type domain-containing protein</fullName>
    </recommendedName>
</protein>
<feature type="compositionally biased region" description="Polar residues" evidence="2">
    <location>
        <begin position="265"/>
        <end position="283"/>
    </location>
</feature>
<keyword evidence="5" id="KW-1185">Reference proteome</keyword>
<comment type="caution">
    <text evidence="4">The sequence shown here is derived from an EMBL/GenBank/DDBJ whole genome shotgun (WGS) entry which is preliminary data.</text>
</comment>
<feature type="compositionally biased region" description="Polar residues" evidence="2">
    <location>
        <begin position="555"/>
        <end position="565"/>
    </location>
</feature>
<dbReference type="PROSITE" id="PS00028">
    <property type="entry name" value="ZINC_FINGER_C2H2_1"/>
    <property type="match status" value="1"/>
</dbReference>
<feature type="region of interest" description="Disordered" evidence="2">
    <location>
        <begin position="121"/>
        <end position="159"/>
    </location>
</feature>
<dbReference type="InterPro" id="IPR036236">
    <property type="entry name" value="Znf_C2H2_sf"/>
</dbReference>
<gene>
    <name evidence="4" type="ORF">GRF29_8g3150924</name>
</gene>
<dbReference type="AlphaFoldDB" id="A0AAN6RL31"/>
<dbReference type="Proteomes" id="UP001280581">
    <property type="component" value="Unassembled WGS sequence"/>
</dbReference>
<dbReference type="GO" id="GO:0008270">
    <property type="term" value="F:zinc ion binding"/>
    <property type="evidence" value="ECO:0007669"/>
    <property type="project" value="UniProtKB-KW"/>
</dbReference>
<feature type="compositionally biased region" description="Low complexity" evidence="2">
    <location>
        <begin position="16"/>
        <end position="28"/>
    </location>
</feature>
<dbReference type="InterPro" id="IPR051061">
    <property type="entry name" value="Zinc_finger_trans_reg"/>
</dbReference>
<feature type="region of interest" description="Disordered" evidence="2">
    <location>
        <begin position="255"/>
        <end position="286"/>
    </location>
</feature>
<dbReference type="GO" id="GO:0005634">
    <property type="term" value="C:nucleus"/>
    <property type="evidence" value="ECO:0007669"/>
    <property type="project" value="TreeGrafter"/>
</dbReference>
<evidence type="ECO:0000313" key="4">
    <source>
        <dbReference type="EMBL" id="KAK3216398.1"/>
    </source>
</evidence>